<dbReference type="InterPro" id="IPR046328">
    <property type="entry name" value="ETS_fam"/>
</dbReference>
<evidence type="ECO:0000259" key="5">
    <source>
        <dbReference type="PROSITE" id="PS50061"/>
    </source>
</evidence>
<dbReference type="GO" id="GO:0003677">
    <property type="term" value="F:DNA binding"/>
    <property type="evidence" value="ECO:0007669"/>
    <property type="project" value="UniProtKB-KW"/>
</dbReference>
<evidence type="ECO:0000256" key="2">
    <source>
        <dbReference type="ARBA" id="ARBA00023125"/>
    </source>
</evidence>
<feature type="region of interest" description="Disordered" evidence="4">
    <location>
        <begin position="61"/>
        <end position="109"/>
    </location>
</feature>
<proteinExistence type="inferred from homology"/>
<sequence>MEESQHYRQPPTYEESVQAAFSPKSPPVSVASDVIGSDAAPASSALLDDIMECIQLDSVPLASPDDSSDCRNTPSPALSDSSTHLTEIGRTSKDGANTKGDSEGQDARDRFGSGQVQLWPVPAGVTHRLLQRRLHPLGWAVRESSAWLTRRGVARKWGRRKNKPNMNYDKVSRAMRYYYDKMILTKVHGKRYTYR</sequence>
<dbReference type="SMART" id="SM00413">
    <property type="entry name" value="ETS"/>
    <property type="match status" value="1"/>
</dbReference>
<dbReference type="Pfam" id="PF00178">
    <property type="entry name" value="Ets"/>
    <property type="match status" value="1"/>
</dbReference>
<comment type="caution">
    <text evidence="6">The sequence shown here is derived from an EMBL/GenBank/DDBJ whole genome shotgun (WGS) entry which is preliminary data.</text>
</comment>
<dbReference type="Proteomes" id="UP001519460">
    <property type="component" value="Unassembled WGS sequence"/>
</dbReference>
<keyword evidence="2 3" id="KW-0238">DNA-binding</keyword>
<feature type="compositionally biased region" description="Polar residues" evidence="4">
    <location>
        <begin position="70"/>
        <end position="85"/>
    </location>
</feature>
<dbReference type="PANTHER" id="PTHR11849">
    <property type="entry name" value="ETS"/>
    <property type="match status" value="1"/>
</dbReference>
<dbReference type="InterPro" id="IPR036388">
    <property type="entry name" value="WH-like_DNA-bd_sf"/>
</dbReference>
<organism evidence="6 7">
    <name type="scientific">Batillaria attramentaria</name>
    <dbReference type="NCBI Taxonomy" id="370345"/>
    <lineage>
        <taxon>Eukaryota</taxon>
        <taxon>Metazoa</taxon>
        <taxon>Spiralia</taxon>
        <taxon>Lophotrochozoa</taxon>
        <taxon>Mollusca</taxon>
        <taxon>Gastropoda</taxon>
        <taxon>Caenogastropoda</taxon>
        <taxon>Sorbeoconcha</taxon>
        <taxon>Cerithioidea</taxon>
        <taxon>Batillariidae</taxon>
        <taxon>Batillaria</taxon>
    </lineage>
</organism>
<dbReference type="EMBL" id="JACVVK020000156">
    <property type="protein sequence ID" value="KAK7487974.1"/>
    <property type="molecule type" value="Genomic_DNA"/>
</dbReference>
<dbReference type="GO" id="GO:0005634">
    <property type="term" value="C:nucleus"/>
    <property type="evidence" value="ECO:0007669"/>
    <property type="project" value="UniProtKB-SubCell"/>
</dbReference>
<evidence type="ECO:0000256" key="1">
    <source>
        <dbReference type="ARBA" id="ARBA00005562"/>
    </source>
</evidence>
<evidence type="ECO:0000256" key="3">
    <source>
        <dbReference type="RuleBase" id="RU004019"/>
    </source>
</evidence>
<keyword evidence="3" id="KW-0539">Nucleus</keyword>
<keyword evidence="7" id="KW-1185">Reference proteome</keyword>
<dbReference type="InterPro" id="IPR000418">
    <property type="entry name" value="Ets_dom"/>
</dbReference>
<dbReference type="Gene3D" id="1.10.10.10">
    <property type="entry name" value="Winged helix-like DNA-binding domain superfamily/Winged helix DNA-binding domain"/>
    <property type="match status" value="1"/>
</dbReference>
<protein>
    <recommendedName>
        <fullName evidence="5">ETS domain-containing protein</fullName>
    </recommendedName>
</protein>
<dbReference type="PRINTS" id="PR00454">
    <property type="entry name" value="ETSDOMAIN"/>
</dbReference>
<accession>A0ABD0KLH6</accession>
<dbReference type="AlphaFoldDB" id="A0ABD0KLH6"/>
<feature type="region of interest" description="Disordered" evidence="4">
    <location>
        <begin position="1"/>
        <end position="34"/>
    </location>
</feature>
<dbReference type="InterPro" id="IPR036390">
    <property type="entry name" value="WH_DNA-bd_sf"/>
</dbReference>
<feature type="domain" description="ETS" evidence="5">
    <location>
        <begin position="153"/>
        <end position="195"/>
    </location>
</feature>
<evidence type="ECO:0000313" key="7">
    <source>
        <dbReference type="Proteomes" id="UP001519460"/>
    </source>
</evidence>
<feature type="compositionally biased region" description="Basic and acidic residues" evidence="4">
    <location>
        <begin position="100"/>
        <end position="109"/>
    </location>
</feature>
<dbReference type="PROSITE" id="PS50061">
    <property type="entry name" value="ETS_DOMAIN_3"/>
    <property type="match status" value="1"/>
</dbReference>
<dbReference type="SUPFAM" id="SSF46785">
    <property type="entry name" value="Winged helix' DNA-binding domain"/>
    <property type="match status" value="1"/>
</dbReference>
<reference evidence="6 7" key="1">
    <citation type="journal article" date="2023" name="Sci. Data">
        <title>Genome assembly of the Korean intertidal mud-creeper Batillaria attramentaria.</title>
        <authorList>
            <person name="Patra A.K."/>
            <person name="Ho P.T."/>
            <person name="Jun S."/>
            <person name="Lee S.J."/>
            <person name="Kim Y."/>
            <person name="Won Y.J."/>
        </authorList>
    </citation>
    <scope>NUCLEOTIDE SEQUENCE [LARGE SCALE GENOMIC DNA]</scope>
    <source>
        <strain evidence="6">Wonlab-2016</strain>
    </source>
</reference>
<evidence type="ECO:0000256" key="4">
    <source>
        <dbReference type="SAM" id="MobiDB-lite"/>
    </source>
</evidence>
<evidence type="ECO:0000313" key="6">
    <source>
        <dbReference type="EMBL" id="KAK7487974.1"/>
    </source>
</evidence>
<comment type="similarity">
    <text evidence="1 3">Belongs to the ETS family.</text>
</comment>
<gene>
    <name evidence="6" type="ORF">BaRGS_00020719</name>
</gene>
<comment type="subcellular location">
    <subcellularLocation>
        <location evidence="3">Nucleus</location>
    </subcellularLocation>
</comment>
<name>A0ABD0KLH6_9CAEN</name>